<proteinExistence type="inferred from homology"/>
<name>A0AA97DAV2_9FIRM</name>
<sequence>MKPFLSEDFLLSNDTAKTLYHQYAEKMPILDYHCHINPQEIAENRQFDNITQVWLGGDHYKWRLMRANGIPEEEITGTACSDREKFQHFAEVLPKAIGNPLYHWTHLELKRYFSYTGTLSPETAEEVWNLCNRKLQTSALRVRGILQQSHVKLVCTTDDPIDSLVWHQKIREDDTCGVKVLPAWRPDKILKINQAEFAPYLQQLAAVSETSIATMPELFRALQKRLDFFNQMGCRTADHGIDTVPYAPAEESELNRILLKAARGNTPDKAETEKYLYAMLLFLGREYAKRGWVMQIHYGALRNANSAMFQKLGADTGYDSIAVQDCSAQLAGFLDVLERTKELPKTILYALNPGDNAMLDSLAGSFQGSGIQNKIQHGAAWWFNDTKSGMEAQLKSFANFSVLGNFIGMLTDSRSFLSYTRHEYFRRILCNLLGTWVENGEYPADIQTLGKLAENIAFYNADRYFGFGLAEQGELSHEN</sequence>
<evidence type="ECO:0000256" key="3">
    <source>
        <dbReference type="ARBA" id="ARBA00008397"/>
    </source>
</evidence>
<evidence type="ECO:0000256" key="6">
    <source>
        <dbReference type="ARBA" id="ARBA00023235"/>
    </source>
</evidence>
<reference evidence="9" key="3">
    <citation type="submission" date="2024-06" db="EMBL/GenBank/DDBJ databases">
        <authorList>
            <person name="Zeng C."/>
        </authorList>
    </citation>
    <scope>NUCLEOTIDE SEQUENCE [LARGE SCALE GENOMIC DNA]</scope>
    <source>
        <strain evidence="9">ZCY20-5</strain>
    </source>
</reference>
<evidence type="ECO:0000256" key="5">
    <source>
        <dbReference type="ARBA" id="ARBA00020555"/>
    </source>
</evidence>
<evidence type="ECO:0000256" key="1">
    <source>
        <dbReference type="ARBA" id="ARBA00001165"/>
    </source>
</evidence>
<dbReference type="HAMAP" id="MF_00675">
    <property type="entry name" value="UxaC"/>
    <property type="match status" value="1"/>
</dbReference>
<dbReference type="KEGG" id="carl:PXC00_02855"/>
<reference evidence="9" key="2">
    <citation type="submission" date="2024-06" db="EMBL/GenBank/DDBJ databases">
        <title>Caproicibacterium argilliputei sp. nov, a novel caproic acid producing anaerobic bacterium isolated from pit mud.</title>
        <authorList>
            <person name="Zeng C."/>
        </authorList>
    </citation>
    <scope>NUCLEOTIDE SEQUENCE [LARGE SCALE GENOMIC DNA]</scope>
    <source>
        <strain evidence="9">ZCY20-5</strain>
    </source>
</reference>
<evidence type="ECO:0000256" key="4">
    <source>
        <dbReference type="ARBA" id="ARBA00012546"/>
    </source>
</evidence>
<dbReference type="Gene3D" id="1.10.2020.10">
    <property type="entry name" value="uronate isomerase, domain 2, chain A"/>
    <property type="match status" value="1"/>
</dbReference>
<evidence type="ECO:0000256" key="2">
    <source>
        <dbReference type="ARBA" id="ARBA00004892"/>
    </source>
</evidence>
<dbReference type="Pfam" id="PF02614">
    <property type="entry name" value="UxaC"/>
    <property type="match status" value="1"/>
</dbReference>
<comment type="similarity">
    <text evidence="3 7">Belongs to the metallo-dependent hydrolases superfamily. Uronate isomerase family.</text>
</comment>
<dbReference type="NCBIfam" id="NF002794">
    <property type="entry name" value="PRK02925.1"/>
    <property type="match status" value="1"/>
</dbReference>
<dbReference type="AlphaFoldDB" id="A0AA97DAV2"/>
<dbReference type="Gene3D" id="3.20.20.140">
    <property type="entry name" value="Metal-dependent hydrolases"/>
    <property type="match status" value="1"/>
</dbReference>
<dbReference type="EMBL" id="CP135996">
    <property type="protein sequence ID" value="WOC32832.1"/>
    <property type="molecule type" value="Genomic_DNA"/>
</dbReference>
<keyword evidence="6 7" id="KW-0413">Isomerase</keyword>
<dbReference type="PANTHER" id="PTHR30068">
    <property type="entry name" value="URONATE ISOMERASE"/>
    <property type="match status" value="1"/>
</dbReference>
<dbReference type="GO" id="GO:0008880">
    <property type="term" value="F:glucuronate isomerase activity"/>
    <property type="evidence" value="ECO:0007669"/>
    <property type="project" value="UniProtKB-UniRule"/>
</dbReference>
<comment type="pathway">
    <text evidence="2 7">Carbohydrate metabolism; pentose and glucuronate interconversion.</text>
</comment>
<comment type="catalytic activity">
    <reaction evidence="7">
        <text>aldehydo-D-galacturonate = keto-D-tagaturonate</text>
        <dbReference type="Rhea" id="RHEA:27702"/>
        <dbReference type="ChEBI" id="CHEBI:12952"/>
        <dbReference type="ChEBI" id="CHEBI:17886"/>
    </reaction>
</comment>
<dbReference type="EC" id="5.3.1.12" evidence="4 7"/>
<organism evidence="8 9">
    <name type="scientific">Caproicibacterium argilliputei</name>
    <dbReference type="NCBI Taxonomy" id="3030016"/>
    <lineage>
        <taxon>Bacteria</taxon>
        <taxon>Bacillati</taxon>
        <taxon>Bacillota</taxon>
        <taxon>Clostridia</taxon>
        <taxon>Eubacteriales</taxon>
        <taxon>Oscillospiraceae</taxon>
        <taxon>Caproicibacterium</taxon>
    </lineage>
</organism>
<dbReference type="PANTHER" id="PTHR30068:SF4">
    <property type="entry name" value="URONATE ISOMERASE"/>
    <property type="match status" value="1"/>
</dbReference>
<dbReference type="InterPro" id="IPR003766">
    <property type="entry name" value="Uronate_isomerase"/>
</dbReference>
<comment type="catalytic activity">
    <reaction evidence="1 7">
        <text>D-glucuronate = D-fructuronate</text>
        <dbReference type="Rhea" id="RHEA:13049"/>
        <dbReference type="ChEBI" id="CHEBI:58720"/>
        <dbReference type="ChEBI" id="CHEBI:59863"/>
        <dbReference type="EC" id="5.3.1.12"/>
    </reaction>
</comment>
<dbReference type="GO" id="GO:0019698">
    <property type="term" value="P:D-galacturonate catabolic process"/>
    <property type="evidence" value="ECO:0007669"/>
    <property type="project" value="TreeGrafter"/>
</dbReference>
<dbReference type="RefSeq" id="WP_275845981.1">
    <property type="nucleotide sequence ID" value="NZ_CP135996.1"/>
</dbReference>
<evidence type="ECO:0000256" key="7">
    <source>
        <dbReference type="HAMAP-Rule" id="MF_00675"/>
    </source>
</evidence>
<keyword evidence="9" id="KW-1185">Reference proteome</keyword>
<dbReference type="GO" id="GO:0042840">
    <property type="term" value="P:D-glucuronate catabolic process"/>
    <property type="evidence" value="ECO:0007669"/>
    <property type="project" value="TreeGrafter"/>
</dbReference>
<dbReference type="SUPFAM" id="SSF51556">
    <property type="entry name" value="Metallo-dependent hydrolases"/>
    <property type="match status" value="1"/>
</dbReference>
<gene>
    <name evidence="7 8" type="primary">uxaC</name>
    <name evidence="8" type="ORF">PXC00_02855</name>
</gene>
<evidence type="ECO:0000313" key="8">
    <source>
        <dbReference type="EMBL" id="WOC32832.1"/>
    </source>
</evidence>
<dbReference type="Proteomes" id="UP001300604">
    <property type="component" value="Chromosome"/>
</dbReference>
<accession>A0AA97DAV2</accession>
<protein>
    <recommendedName>
        <fullName evidence="5 7">Uronate isomerase</fullName>
        <ecNumber evidence="4 7">5.3.1.12</ecNumber>
    </recommendedName>
    <alternativeName>
        <fullName evidence="7">Glucuronate isomerase</fullName>
    </alternativeName>
    <alternativeName>
        <fullName evidence="7">Uronic isomerase</fullName>
    </alternativeName>
</protein>
<dbReference type="InterPro" id="IPR032466">
    <property type="entry name" value="Metal_Hydrolase"/>
</dbReference>
<evidence type="ECO:0000313" key="9">
    <source>
        <dbReference type="Proteomes" id="UP001300604"/>
    </source>
</evidence>
<reference evidence="8 9" key="1">
    <citation type="submission" date="2024-06" db="EMBL/GenBank/DDBJ databases">
        <title>Caproicibacterium argilliputei sp. nov, a novel caproic acid producing anaerobic bacterium isolated from pit mud.</title>
        <authorList>
            <person name="Xia S."/>
        </authorList>
    </citation>
    <scope>NUCLEOTIDE SEQUENCE [LARGE SCALE GENOMIC DNA]</scope>
    <source>
        <strain evidence="8 9">ZCY20-5</strain>
    </source>
</reference>